<dbReference type="Proteomes" id="UP001430306">
    <property type="component" value="Unassembled WGS sequence"/>
</dbReference>
<feature type="region of interest" description="Disordered" evidence="1">
    <location>
        <begin position="124"/>
        <end position="153"/>
    </location>
</feature>
<keyword evidence="2" id="KW-0812">Transmembrane</keyword>
<gene>
    <name evidence="3" type="ORF">LOC71_16685</name>
</gene>
<keyword evidence="2" id="KW-0472">Membrane</keyword>
<dbReference type="RefSeq" id="WP_230274916.1">
    <property type="nucleotide sequence ID" value="NZ_JAJKFW010000025.1"/>
</dbReference>
<protein>
    <submittedName>
        <fullName evidence="3">Uncharacterized protein</fullName>
    </submittedName>
</protein>
<comment type="caution">
    <text evidence="3">The sequence shown here is derived from an EMBL/GenBank/DDBJ whole genome shotgun (WGS) entry which is preliminary data.</text>
</comment>
<keyword evidence="4" id="KW-1185">Reference proteome</keyword>
<name>A0ABS8NK18_9BACT</name>
<evidence type="ECO:0000256" key="1">
    <source>
        <dbReference type="SAM" id="MobiDB-lite"/>
    </source>
</evidence>
<feature type="compositionally biased region" description="Polar residues" evidence="1">
    <location>
        <begin position="130"/>
        <end position="153"/>
    </location>
</feature>
<accession>A0ABS8NK18</accession>
<evidence type="ECO:0000313" key="3">
    <source>
        <dbReference type="EMBL" id="MCC9643924.1"/>
    </source>
</evidence>
<evidence type="ECO:0000313" key="4">
    <source>
        <dbReference type="Proteomes" id="UP001430306"/>
    </source>
</evidence>
<evidence type="ECO:0000256" key="2">
    <source>
        <dbReference type="SAM" id="Phobius"/>
    </source>
</evidence>
<reference evidence="3" key="1">
    <citation type="submission" date="2021-11" db="EMBL/GenBank/DDBJ databases">
        <title>Genome sequence.</title>
        <authorList>
            <person name="Sun Q."/>
        </authorList>
    </citation>
    <scope>NUCLEOTIDE SEQUENCE</scope>
    <source>
        <strain evidence="3">JC740</strain>
    </source>
</reference>
<sequence length="153" mass="16636">MNLKSPQTPTRRGTALVYVLVCLGIAMSLVMTSLKSSLASRRQGQHERRVEQAEWLLEAGLIRAHQSLSANSEYTGETWIVSDALKKEDNAEIQIAIFPETDSGSPDSSESAVSLQVTVILGSPIAGSPDASSSRRIQRSRTWTLPTTKTPPE</sequence>
<feature type="transmembrane region" description="Helical" evidence="2">
    <location>
        <begin position="15"/>
        <end position="34"/>
    </location>
</feature>
<dbReference type="EMBL" id="JAJKFW010000025">
    <property type="protein sequence ID" value="MCC9643924.1"/>
    <property type="molecule type" value="Genomic_DNA"/>
</dbReference>
<organism evidence="3 4">
    <name type="scientific">Rhodopirellula halodulae</name>
    <dbReference type="NCBI Taxonomy" id="2894198"/>
    <lineage>
        <taxon>Bacteria</taxon>
        <taxon>Pseudomonadati</taxon>
        <taxon>Planctomycetota</taxon>
        <taxon>Planctomycetia</taxon>
        <taxon>Pirellulales</taxon>
        <taxon>Pirellulaceae</taxon>
        <taxon>Rhodopirellula</taxon>
    </lineage>
</organism>
<keyword evidence="2" id="KW-1133">Transmembrane helix</keyword>
<proteinExistence type="predicted"/>